<evidence type="ECO:0000256" key="2">
    <source>
        <dbReference type="ARBA" id="ARBA00022553"/>
    </source>
</evidence>
<dbReference type="GO" id="GO:0000978">
    <property type="term" value="F:RNA polymerase II cis-regulatory region sequence-specific DNA binding"/>
    <property type="evidence" value="ECO:0007669"/>
    <property type="project" value="TreeGrafter"/>
</dbReference>
<name>A0AAV2GJJ4_9ROSI</name>
<dbReference type="PANTHER" id="PTHR10015">
    <property type="entry name" value="HEAT SHOCK TRANSCRIPTION FACTOR"/>
    <property type="match status" value="1"/>
</dbReference>
<evidence type="ECO:0000313" key="11">
    <source>
        <dbReference type="EMBL" id="CAL1410442.1"/>
    </source>
</evidence>
<evidence type="ECO:0000256" key="9">
    <source>
        <dbReference type="SAM" id="MobiDB-lite"/>
    </source>
</evidence>
<comment type="similarity">
    <text evidence="8">Belongs to the HSF family. Class A subfamily.</text>
</comment>
<reference evidence="11 12" key="1">
    <citation type="submission" date="2024-04" db="EMBL/GenBank/DDBJ databases">
        <authorList>
            <person name="Fracassetti M."/>
        </authorList>
    </citation>
    <scope>NUCLEOTIDE SEQUENCE [LARGE SCALE GENOMIC DNA]</scope>
</reference>
<keyword evidence="6" id="KW-0804">Transcription</keyword>
<dbReference type="FunFam" id="1.10.10.10:FF:000057">
    <property type="entry name" value="Heat shock transcription factor 1"/>
    <property type="match status" value="1"/>
</dbReference>
<dbReference type="Gene3D" id="1.10.10.10">
    <property type="entry name" value="Winged helix-like DNA-binding domain superfamily/Winged helix DNA-binding domain"/>
    <property type="match status" value="1"/>
</dbReference>
<protein>
    <recommendedName>
        <fullName evidence="10">HSF-type DNA-binding domain-containing protein</fullName>
    </recommendedName>
</protein>
<accession>A0AAV2GJJ4</accession>
<feature type="domain" description="HSF-type DNA-binding" evidence="10">
    <location>
        <begin position="53"/>
        <end position="77"/>
    </location>
</feature>
<feature type="compositionally biased region" description="Polar residues" evidence="9">
    <location>
        <begin position="109"/>
        <end position="127"/>
    </location>
</feature>
<gene>
    <name evidence="11" type="ORF">LTRI10_LOCUS49864</name>
</gene>
<proteinExistence type="inferred from homology"/>
<dbReference type="EMBL" id="OZ034822">
    <property type="protein sequence ID" value="CAL1410442.1"/>
    <property type="molecule type" value="Genomic_DNA"/>
</dbReference>
<dbReference type="InterPro" id="IPR036388">
    <property type="entry name" value="WH-like_DNA-bd_sf"/>
</dbReference>
<evidence type="ECO:0000256" key="1">
    <source>
        <dbReference type="ARBA" id="ARBA00004123"/>
    </source>
</evidence>
<dbReference type="GO" id="GO:0003700">
    <property type="term" value="F:DNA-binding transcription factor activity"/>
    <property type="evidence" value="ECO:0007669"/>
    <property type="project" value="InterPro"/>
</dbReference>
<evidence type="ECO:0000259" key="10">
    <source>
        <dbReference type="PROSITE" id="PS00434"/>
    </source>
</evidence>
<dbReference type="InterPro" id="IPR036390">
    <property type="entry name" value="WH_DNA-bd_sf"/>
</dbReference>
<feature type="region of interest" description="Disordered" evidence="9">
    <location>
        <begin position="377"/>
        <end position="437"/>
    </location>
</feature>
<sequence>MEETQGSSSSLPPFLTKTYEMVDDPSTDSVVSWSASNKSFIVWSPPEFSRDLLPRFFKHNNFSSFIRQLNTYGFRKVDPEQWEFANEDFIRGQPHLMKNIHRRKPVHSHSMQSLQQVQGSNGNNNPLSDPERQSLKDDIERLKHDKEVLVVELQRKEQERRAFELQMQVLRDKFQELERRQQTIASCLTKAMNTPPGLALDLMPQQVEVHERKRRLPRIGCFEEELMSENTNNDSNQMEISSACLARENVEKCELLESSLTFWENVVNDVSQTTTATPFNHNQYTPSLVEMDECTSCADSPAQSIMQLNISDVVVHPRSPGIDMNCEPVTTSELSPPKERASGTTTTEPPAAAAAAAAAAAGVNDVFWEQLLTENPGSAAAAAADAQEAESERRDSGDKRNEIKPSSSDHGRNWWNMRSVNSLAGQVGPLTPAAGRT</sequence>
<dbReference type="SUPFAM" id="SSF46785">
    <property type="entry name" value="Winged helix' DNA-binding domain"/>
    <property type="match status" value="1"/>
</dbReference>
<feature type="region of interest" description="Disordered" evidence="9">
    <location>
        <begin position="103"/>
        <end position="133"/>
    </location>
</feature>
<dbReference type="PANTHER" id="PTHR10015:SF161">
    <property type="entry name" value="HEAT STRESS TRANSCRIPTION FACTOR A-4A"/>
    <property type="match status" value="1"/>
</dbReference>
<dbReference type="PRINTS" id="PR00056">
    <property type="entry name" value="HSFDOMAIN"/>
</dbReference>
<dbReference type="GO" id="GO:0005634">
    <property type="term" value="C:nucleus"/>
    <property type="evidence" value="ECO:0007669"/>
    <property type="project" value="UniProtKB-SubCell"/>
</dbReference>
<keyword evidence="4" id="KW-0346">Stress response</keyword>
<keyword evidence="3" id="KW-0805">Transcription regulation</keyword>
<organism evidence="11 12">
    <name type="scientific">Linum trigynum</name>
    <dbReference type="NCBI Taxonomy" id="586398"/>
    <lineage>
        <taxon>Eukaryota</taxon>
        <taxon>Viridiplantae</taxon>
        <taxon>Streptophyta</taxon>
        <taxon>Embryophyta</taxon>
        <taxon>Tracheophyta</taxon>
        <taxon>Spermatophyta</taxon>
        <taxon>Magnoliopsida</taxon>
        <taxon>eudicotyledons</taxon>
        <taxon>Gunneridae</taxon>
        <taxon>Pentapetalae</taxon>
        <taxon>rosids</taxon>
        <taxon>fabids</taxon>
        <taxon>Malpighiales</taxon>
        <taxon>Linaceae</taxon>
        <taxon>Linum</taxon>
    </lineage>
</organism>
<dbReference type="Proteomes" id="UP001497516">
    <property type="component" value="Chromosome 9"/>
</dbReference>
<dbReference type="GO" id="GO:0034605">
    <property type="term" value="P:cellular response to heat"/>
    <property type="evidence" value="ECO:0007669"/>
    <property type="project" value="TreeGrafter"/>
</dbReference>
<evidence type="ECO:0000256" key="8">
    <source>
        <dbReference type="ARBA" id="ARBA00061350"/>
    </source>
</evidence>
<keyword evidence="12" id="KW-1185">Reference proteome</keyword>
<evidence type="ECO:0000256" key="6">
    <source>
        <dbReference type="ARBA" id="ARBA00023163"/>
    </source>
</evidence>
<evidence type="ECO:0000256" key="4">
    <source>
        <dbReference type="ARBA" id="ARBA00023016"/>
    </source>
</evidence>
<evidence type="ECO:0000256" key="7">
    <source>
        <dbReference type="ARBA" id="ARBA00023242"/>
    </source>
</evidence>
<dbReference type="Pfam" id="PF00447">
    <property type="entry name" value="HSF_DNA-bind"/>
    <property type="match status" value="1"/>
</dbReference>
<comment type="subcellular location">
    <subcellularLocation>
        <location evidence="1">Nucleus</location>
    </subcellularLocation>
</comment>
<keyword evidence="2" id="KW-0597">Phosphoprotein</keyword>
<dbReference type="InterPro" id="IPR000232">
    <property type="entry name" value="HSF_DNA-bd"/>
</dbReference>
<feature type="region of interest" description="Disordered" evidence="9">
    <location>
        <begin position="319"/>
        <end position="350"/>
    </location>
</feature>
<feature type="compositionally biased region" description="Basic and acidic residues" evidence="9">
    <location>
        <begin position="390"/>
        <end position="412"/>
    </location>
</feature>
<keyword evidence="7" id="KW-0539">Nucleus</keyword>
<dbReference type="AlphaFoldDB" id="A0AAV2GJJ4"/>
<evidence type="ECO:0000313" key="12">
    <source>
        <dbReference type="Proteomes" id="UP001497516"/>
    </source>
</evidence>
<keyword evidence="5" id="KW-0238">DNA-binding</keyword>
<evidence type="ECO:0000256" key="3">
    <source>
        <dbReference type="ARBA" id="ARBA00023015"/>
    </source>
</evidence>
<dbReference type="SMART" id="SM00415">
    <property type="entry name" value="HSF"/>
    <property type="match status" value="1"/>
</dbReference>
<dbReference type="PROSITE" id="PS00434">
    <property type="entry name" value="HSF_DOMAIN"/>
    <property type="match status" value="1"/>
</dbReference>
<evidence type="ECO:0000256" key="5">
    <source>
        <dbReference type="ARBA" id="ARBA00023125"/>
    </source>
</evidence>
<dbReference type="GO" id="GO:0006357">
    <property type="term" value="P:regulation of transcription by RNA polymerase II"/>
    <property type="evidence" value="ECO:0007669"/>
    <property type="project" value="TreeGrafter"/>
</dbReference>